<feature type="compositionally biased region" description="Polar residues" evidence="4">
    <location>
        <begin position="981"/>
        <end position="998"/>
    </location>
</feature>
<dbReference type="InterPro" id="IPR049567">
    <property type="entry name" value="WDR59-like"/>
</dbReference>
<organism evidence="5 6">
    <name type="scientific">Candidozyma haemuli</name>
    <dbReference type="NCBI Taxonomy" id="45357"/>
    <lineage>
        <taxon>Eukaryota</taxon>
        <taxon>Fungi</taxon>
        <taxon>Dikarya</taxon>
        <taxon>Ascomycota</taxon>
        <taxon>Saccharomycotina</taxon>
        <taxon>Pichiomycetes</taxon>
        <taxon>Metschnikowiaceae</taxon>
        <taxon>Candidozyma</taxon>
    </lineage>
</organism>
<dbReference type="InterPro" id="IPR015943">
    <property type="entry name" value="WD40/YVTN_repeat-like_dom_sf"/>
</dbReference>
<feature type="compositionally biased region" description="Basic and acidic residues" evidence="4">
    <location>
        <begin position="528"/>
        <end position="543"/>
    </location>
</feature>
<feature type="repeat" description="WD" evidence="3">
    <location>
        <begin position="195"/>
        <end position="236"/>
    </location>
</feature>
<feature type="region of interest" description="Disordered" evidence="4">
    <location>
        <begin position="976"/>
        <end position="1009"/>
    </location>
</feature>
<feature type="compositionally biased region" description="Acidic residues" evidence="4">
    <location>
        <begin position="794"/>
        <end position="805"/>
    </location>
</feature>
<proteinExistence type="predicted"/>
<dbReference type="PROSITE" id="PS50294">
    <property type="entry name" value="WD_REPEATS_REGION"/>
    <property type="match status" value="1"/>
</dbReference>
<dbReference type="InterPro" id="IPR019775">
    <property type="entry name" value="WD40_repeat_CS"/>
</dbReference>
<evidence type="ECO:0000256" key="4">
    <source>
        <dbReference type="SAM" id="MobiDB-lite"/>
    </source>
</evidence>
<dbReference type="PANTHER" id="PTHR46170">
    <property type="entry name" value="GATOR COMPLEX PROTEIN WDR59"/>
    <property type="match status" value="1"/>
</dbReference>
<dbReference type="InterPro" id="IPR001680">
    <property type="entry name" value="WD40_rpt"/>
</dbReference>
<dbReference type="EMBL" id="CP076661">
    <property type="protein sequence ID" value="QWU86907.1"/>
    <property type="molecule type" value="Genomic_DNA"/>
</dbReference>
<protein>
    <submittedName>
        <fullName evidence="5">Uncharacterized protein</fullName>
    </submittedName>
</protein>
<evidence type="ECO:0000256" key="2">
    <source>
        <dbReference type="ARBA" id="ARBA00022737"/>
    </source>
</evidence>
<reference evidence="5 6" key="1">
    <citation type="submission" date="2021-06" db="EMBL/GenBank/DDBJ databases">
        <title>Candida outbreak in Lebanon.</title>
        <authorList>
            <person name="Finianos M."/>
        </authorList>
    </citation>
    <scope>NUCLEOTIDE SEQUENCE [LARGE SCALE GENOMIC DNA]</scope>
    <source>
        <strain evidence="5">CA3LBN</strain>
    </source>
</reference>
<dbReference type="Pfam" id="PF00400">
    <property type="entry name" value="WD40"/>
    <property type="match status" value="1"/>
</dbReference>
<gene>
    <name evidence="5" type="ORF">CA3LBN_001125</name>
</gene>
<dbReference type="SMART" id="SM00320">
    <property type="entry name" value="WD40"/>
    <property type="match status" value="4"/>
</dbReference>
<feature type="compositionally biased region" description="Polar residues" evidence="4">
    <location>
        <begin position="544"/>
        <end position="605"/>
    </location>
</feature>
<evidence type="ECO:0000313" key="6">
    <source>
        <dbReference type="Proteomes" id="UP000825434"/>
    </source>
</evidence>
<feature type="region of interest" description="Disordered" evidence="4">
    <location>
        <begin position="765"/>
        <end position="843"/>
    </location>
</feature>
<feature type="repeat" description="WD" evidence="3">
    <location>
        <begin position="107"/>
        <end position="143"/>
    </location>
</feature>
<feature type="compositionally biased region" description="Basic and acidic residues" evidence="4">
    <location>
        <begin position="822"/>
        <end position="843"/>
    </location>
</feature>
<sequence>MSQNPFESLTFGNSLSLRVDGAIGTMSLSPNGRDAVLAGRKGLFIIDLDDPFMTPRWLHHITSWEVADVQWSPHHFVKPSWCISTSNQKALLWDLARPSNNAIAHVLHRHTRAIADINFHPMDPEVLATCSIDTFVYSWDMRSPRRPIGKWAEWRAGATQVKWSHNDPHQLVSSHDHSFFLWDTRKGAVPVLRAENAHTGKINGLDFSSADNKLTTCSNDESIKVWDLSNSSTEKIKPSVIMQTEYPVARARSLPFGKDGCCGIMPLRGGGNAIHIINYQGALNENAATGETVQMDVIPDYSFRGHQGPVKDFLWRTLRSSYAGFESNQCWEKFQMVSWSSYDFDLKLWPDDSEMYNIANYNPSHQKLFNSLVRSTGGSDSEDGIAGNSPTYSPNLELSEEVSLKKSDTYRYNTYCVEPLLSMKDYYREYNGDSLSSMAYFKIMQSQENADRSTQLNHLDWISGVRMGDTRSNGPDQHGAPIFESLSGPRNLGEEVSIVGHKFPKLRFEKISVSTGHLVMTFKGPLPKIERTSPEEISAKDASDSTTTMIEDKSGQSSISKAPARNSSPLQQGSSKPAIGNKSNSSVRAAGSNLPTKESVNQPQKSILGTHDSIDELWKADQEQSLAFIRLEVKFPKSYPHIEDVALKSHKSKKPHKPKNHRLLFDIEETHEITPEIKRTLLEGLNQIAEFYTTKFARFCLEPCLRFLMGDRINLNETEFIRELELIPESSLGDNIIEVGDESWADDLVDLHNAAGSSVITTSFTYESKKGEEGKEEEDDEKDEEANEGNKEREEEDEDEEEDIDLIPMVGDHPLPQSTSRQNEEFKNPADADPFKERIKHDTTPLPKGCGAIWSHSGRLVCFFLSREHDEKAKRQSDSRIQKRRPDERYFSAARGVKTMMEEADHSSSNSMIDEDSDHGICSEEAESLSSSLSSDASFNNDWDELIENDVPSKSRVRGLFRESMRVGGDFFSNEDRKSGITRSAGGTTSNYRSSTHGDCSVKEKRTPKSSKGQYNRILIADFSHLIPEKVELALSYRVLGDTPESLARHNHEVAQFHGFFELSEAWKLIELILIKKLPQVERIGKPDVPVPSDSAVIDSPYVDQNC</sequence>
<dbReference type="SUPFAM" id="SSF50978">
    <property type="entry name" value="WD40 repeat-like"/>
    <property type="match status" value="1"/>
</dbReference>
<feature type="compositionally biased region" description="Acidic residues" evidence="4">
    <location>
        <begin position="774"/>
        <end position="787"/>
    </location>
</feature>
<dbReference type="Proteomes" id="UP000825434">
    <property type="component" value="Chromosome 1"/>
</dbReference>
<evidence type="ECO:0000256" key="3">
    <source>
        <dbReference type="PROSITE-ProRule" id="PRU00221"/>
    </source>
</evidence>
<dbReference type="PANTHER" id="PTHR46170:SF1">
    <property type="entry name" value="GATOR COMPLEX PROTEIN WDR59"/>
    <property type="match status" value="1"/>
</dbReference>
<keyword evidence="2" id="KW-0677">Repeat</keyword>
<keyword evidence="6" id="KW-1185">Reference proteome</keyword>
<evidence type="ECO:0000256" key="1">
    <source>
        <dbReference type="ARBA" id="ARBA00022574"/>
    </source>
</evidence>
<dbReference type="PROSITE" id="PS50082">
    <property type="entry name" value="WD_REPEATS_2"/>
    <property type="match status" value="2"/>
</dbReference>
<feature type="region of interest" description="Disordered" evidence="4">
    <location>
        <begin position="528"/>
        <end position="605"/>
    </location>
</feature>
<dbReference type="Gene3D" id="2.130.10.10">
    <property type="entry name" value="YVTN repeat-like/Quinoprotein amine dehydrogenase"/>
    <property type="match status" value="1"/>
</dbReference>
<keyword evidence="1 3" id="KW-0853">WD repeat</keyword>
<name>A0ABX8I4J2_9ASCO</name>
<accession>A0ABX8I4J2</accession>
<dbReference type="InterPro" id="IPR036322">
    <property type="entry name" value="WD40_repeat_dom_sf"/>
</dbReference>
<dbReference type="PROSITE" id="PS00678">
    <property type="entry name" value="WD_REPEATS_1"/>
    <property type="match status" value="2"/>
</dbReference>
<evidence type="ECO:0000313" key="5">
    <source>
        <dbReference type="EMBL" id="QWU86907.1"/>
    </source>
</evidence>